<evidence type="ECO:0000313" key="2">
    <source>
        <dbReference type="Proteomes" id="UP000018888"/>
    </source>
</evidence>
<gene>
    <name evidence="1" type="ORF">GLOIN_2v1841869</name>
</gene>
<evidence type="ECO:0000313" key="1">
    <source>
        <dbReference type="EMBL" id="POG70206.1"/>
    </source>
</evidence>
<accession>A0A2P4PXV8</accession>
<reference evidence="1 2" key="1">
    <citation type="journal article" date="2013" name="Proc. Natl. Acad. Sci. U.S.A.">
        <title>Genome of an arbuscular mycorrhizal fungus provides insight into the oldest plant symbiosis.</title>
        <authorList>
            <person name="Tisserant E."/>
            <person name="Malbreil M."/>
            <person name="Kuo A."/>
            <person name="Kohler A."/>
            <person name="Symeonidi A."/>
            <person name="Balestrini R."/>
            <person name="Charron P."/>
            <person name="Duensing N."/>
            <person name="Frei Dit Frey N."/>
            <person name="Gianinazzi-Pearson V."/>
            <person name="Gilbert L.B."/>
            <person name="Handa Y."/>
            <person name="Herr J.R."/>
            <person name="Hijri M."/>
            <person name="Koul R."/>
            <person name="Kawaguchi M."/>
            <person name="Krajinski F."/>
            <person name="Lammers P.J."/>
            <person name="Masclaux F.G."/>
            <person name="Murat C."/>
            <person name="Morin E."/>
            <person name="Ndikumana S."/>
            <person name="Pagni M."/>
            <person name="Petitpierre D."/>
            <person name="Requena N."/>
            <person name="Rosikiewicz P."/>
            <person name="Riley R."/>
            <person name="Saito K."/>
            <person name="San Clemente H."/>
            <person name="Shapiro H."/>
            <person name="van Tuinen D."/>
            <person name="Becard G."/>
            <person name="Bonfante P."/>
            <person name="Paszkowski U."/>
            <person name="Shachar-Hill Y.Y."/>
            <person name="Tuskan G.A."/>
            <person name="Young P.W."/>
            <person name="Sanders I.R."/>
            <person name="Henrissat B."/>
            <person name="Rensing S.A."/>
            <person name="Grigoriev I.V."/>
            <person name="Corradi N."/>
            <person name="Roux C."/>
            <person name="Martin F."/>
        </authorList>
    </citation>
    <scope>NUCLEOTIDE SEQUENCE [LARGE SCALE GENOMIC DNA]</scope>
    <source>
        <strain evidence="1 2">DAOM 197198</strain>
    </source>
</reference>
<reference evidence="1 2" key="2">
    <citation type="journal article" date="2018" name="New Phytol.">
        <title>High intraspecific genome diversity in the model arbuscular mycorrhizal symbiont Rhizophagus irregularis.</title>
        <authorList>
            <person name="Chen E.C.H."/>
            <person name="Morin E."/>
            <person name="Beaudet D."/>
            <person name="Noel J."/>
            <person name="Yildirir G."/>
            <person name="Ndikumana S."/>
            <person name="Charron P."/>
            <person name="St-Onge C."/>
            <person name="Giorgi J."/>
            <person name="Kruger M."/>
            <person name="Marton T."/>
            <person name="Ropars J."/>
            <person name="Grigoriev I.V."/>
            <person name="Hainaut M."/>
            <person name="Henrissat B."/>
            <person name="Roux C."/>
            <person name="Martin F."/>
            <person name="Corradi N."/>
        </authorList>
    </citation>
    <scope>NUCLEOTIDE SEQUENCE [LARGE SCALE GENOMIC DNA]</scope>
    <source>
        <strain evidence="1 2">DAOM 197198</strain>
    </source>
</reference>
<protein>
    <submittedName>
        <fullName evidence="1">Uncharacterized protein</fullName>
    </submittedName>
</protein>
<dbReference type="Proteomes" id="UP000018888">
    <property type="component" value="Unassembled WGS sequence"/>
</dbReference>
<dbReference type="AlphaFoldDB" id="A0A2P4PXV8"/>
<comment type="caution">
    <text evidence="1">The sequence shown here is derived from an EMBL/GenBank/DDBJ whole genome shotgun (WGS) entry which is preliminary data.</text>
</comment>
<name>A0A2P4PXV8_RHIID</name>
<sequence length="168" mass="19677">MELKLPIISAKIIEFFRFSKPYLQSNEAFFYIYYWRVKNSIATELFYLYYKLGVGINISSDDETRLIRPVNYDGYFLFVLSTLIQHCWFFSPLASEREELSARTNQTLRVLAWSPGDFSTLGIPWTLFFCRLVFSNGLQVLTLDDMIGIIFRIIIFRSDLCVSLDIAN</sequence>
<dbReference type="EMBL" id="AUPC02000124">
    <property type="protein sequence ID" value="POG70206.1"/>
    <property type="molecule type" value="Genomic_DNA"/>
</dbReference>
<proteinExistence type="predicted"/>
<dbReference type="VEuPathDB" id="FungiDB:RhiirFUN_010825"/>
<keyword evidence="2" id="KW-1185">Reference proteome</keyword>
<organism evidence="1 2">
    <name type="scientific">Rhizophagus irregularis (strain DAOM 181602 / DAOM 197198 / MUCL 43194)</name>
    <name type="common">Arbuscular mycorrhizal fungus</name>
    <name type="synonym">Glomus intraradices</name>
    <dbReference type="NCBI Taxonomy" id="747089"/>
    <lineage>
        <taxon>Eukaryota</taxon>
        <taxon>Fungi</taxon>
        <taxon>Fungi incertae sedis</taxon>
        <taxon>Mucoromycota</taxon>
        <taxon>Glomeromycotina</taxon>
        <taxon>Glomeromycetes</taxon>
        <taxon>Glomerales</taxon>
        <taxon>Glomeraceae</taxon>
        <taxon>Rhizophagus</taxon>
    </lineage>
</organism>